<evidence type="ECO:0000256" key="2">
    <source>
        <dbReference type="ARBA" id="ARBA00023157"/>
    </source>
</evidence>
<dbReference type="PANTHER" id="PTHR24276:SF98">
    <property type="entry name" value="FI18310P1-RELATED"/>
    <property type="match status" value="1"/>
</dbReference>
<dbReference type="PROSITE" id="PS00135">
    <property type="entry name" value="TRYPSIN_SER"/>
    <property type="match status" value="1"/>
</dbReference>
<evidence type="ECO:0000259" key="5">
    <source>
        <dbReference type="PROSITE" id="PS50240"/>
    </source>
</evidence>
<evidence type="ECO:0000256" key="4">
    <source>
        <dbReference type="SAM" id="SignalP"/>
    </source>
</evidence>
<feature type="chain" id="PRO_5005461981" evidence="4">
    <location>
        <begin position="26"/>
        <end position="268"/>
    </location>
</feature>
<dbReference type="FunFam" id="2.40.10.10:FF:000002">
    <property type="entry name" value="Transmembrane protease serine"/>
    <property type="match status" value="1"/>
</dbReference>
<keyword evidence="3" id="KW-0378">Hydrolase</keyword>
<sequence>MTQIRTRLAAVTMVAAAVAAGTAGAAQATSLDDGGGKESHIVGGTVSTTAKHPWAIQLSYAGSPSPTKEWCGGTLVAANKVVTAAHCVKGRKVADFTAIQGRDKLADKTKGKQSKLAKVWFDPKYGKTPGHDVAVVTLKSPFKGVSVMKLNKDKALGEAKISATVYGWGATEGTLPDDTFAQVTVRVLGDAVCKKAEGNQYTPGAEVCAGLPKGGKDSCQGDSGGPLIAKGVLLGVVSWGIGCADAGHPGIYSEVATYYSELTTQIKS</sequence>
<dbReference type="Pfam" id="PF00089">
    <property type="entry name" value="Trypsin"/>
    <property type="match status" value="1"/>
</dbReference>
<dbReference type="GO" id="GO:0004252">
    <property type="term" value="F:serine-type endopeptidase activity"/>
    <property type="evidence" value="ECO:0007669"/>
    <property type="project" value="InterPro"/>
</dbReference>
<dbReference type="PROSITE" id="PS00134">
    <property type="entry name" value="TRYPSIN_HIS"/>
    <property type="match status" value="1"/>
</dbReference>
<dbReference type="STRING" id="571913.VV02_04760"/>
<dbReference type="Gene3D" id="2.40.10.10">
    <property type="entry name" value="Trypsin-like serine proteases"/>
    <property type="match status" value="2"/>
</dbReference>
<keyword evidence="3" id="KW-0720">Serine protease</keyword>
<accession>A0A0K1JF43</accession>
<dbReference type="InterPro" id="IPR009003">
    <property type="entry name" value="Peptidase_S1_PA"/>
</dbReference>
<keyword evidence="2" id="KW-1015">Disulfide bond</keyword>
<dbReference type="FunFam" id="2.40.10.10:FF:000068">
    <property type="entry name" value="transmembrane protease serine 2"/>
    <property type="match status" value="1"/>
</dbReference>
<feature type="domain" description="Peptidase S1" evidence="5">
    <location>
        <begin position="41"/>
        <end position="267"/>
    </location>
</feature>
<dbReference type="InterPro" id="IPR018114">
    <property type="entry name" value="TRYPSIN_HIS"/>
</dbReference>
<organism evidence="6 7">
    <name type="scientific">Luteipulveratus mongoliensis</name>
    <dbReference type="NCBI Taxonomy" id="571913"/>
    <lineage>
        <taxon>Bacteria</taxon>
        <taxon>Bacillati</taxon>
        <taxon>Actinomycetota</taxon>
        <taxon>Actinomycetes</taxon>
        <taxon>Micrococcales</taxon>
        <taxon>Dermacoccaceae</taxon>
        <taxon>Luteipulveratus</taxon>
    </lineage>
</organism>
<dbReference type="SMART" id="SM00020">
    <property type="entry name" value="Tryp_SPc"/>
    <property type="match status" value="1"/>
</dbReference>
<dbReference type="AlphaFoldDB" id="A0A0K1JF43"/>
<dbReference type="PRINTS" id="PR00722">
    <property type="entry name" value="CHYMOTRYPSIN"/>
</dbReference>
<dbReference type="RefSeq" id="WP_052590209.1">
    <property type="nucleotide sequence ID" value="NZ_CP011112.1"/>
</dbReference>
<evidence type="ECO:0000256" key="1">
    <source>
        <dbReference type="ARBA" id="ARBA00007664"/>
    </source>
</evidence>
<evidence type="ECO:0000313" key="6">
    <source>
        <dbReference type="EMBL" id="AKU15334.1"/>
    </source>
</evidence>
<dbReference type="SUPFAM" id="SSF50494">
    <property type="entry name" value="Trypsin-like serine proteases"/>
    <property type="match status" value="1"/>
</dbReference>
<keyword evidence="3" id="KW-0645">Protease</keyword>
<dbReference type="InterPro" id="IPR050430">
    <property type="entry name" value="Peptidase_S1"/>
</dbReference>
<dbReference type="InterPro" id="IPR033116">
    <property type="entry name" value="TRYPSIN_SER"/>
</dbReference>
<dbReference type="EMBL" id="CP011112">
    <property type="protein sequence ID" value="AKU15334.1"/>
    <property type="molecule type" value="Genomic_DNA"/>
</dbReference>
<name>A0A0K1JF43_9MICO</name>
<keyword evidence="4" id="KW-0732">Signal</keyword>
<evidence type="ECO:0000256" key="3">
    <source>
        <dbReference type="RuleBase" id="RU363034"/>
    </source>
</evidence>
<dbReference type="PANTHER" id="PTHR24276">
    <property type="entry name" value="POLYSERASE-RELATED"/>
    <property type="match status" value="1"/>
</dbReference>
<dbReference type="InterPro" id="IPR001254">
    <property type="entry name" value="Trypsin_dom"/>
</dbReference>
<evidence type="ECO:0000313" key="7">
    <source>
        <dbReference type="Proteomes" id="UP000066480"/>
    </source>
</evidence>
<protein>
    <submittedName>
        <fullName evidence="6">Peptidase S1 and S6 chymotrypsin/Hap</fullName>
    </submittedName>
</protein>
<dbReference type="KEGG" id="lmoi:VV02_04760"/>
<dbReference type="Proteomes" id="UP000066480">
    <property type="component" value="Chromosome"/>
</dbReference>
<feature type="signal peptide" evidence="4">
    <location>
        <begin position="1"/>
        <end position="25"/>
    </location>
</feature>
<proteinExistence type="inferred from homology"/>
<dbReference type="CDD" id="cd00190">
    <property type="entry name" value="Tryp_SPc"/>
    <property type="match status" value="1"/>
</dbReference>
<comment type="similarity">
    <text evidence="1">Belongs to the peptidase S1 family.</text>
</comment>
<dbReference type="InterPro" id="IPR043504">
    <property type="entry name" value="Peptidase_S1_PA_chymotrypsin"/>
</dbReference>
<reference evidence="6 7" key="1">
    <citation type="submission" date="2015-03" db="EMBL/GenBank/DDBJ databases">
        <title>Luteipulveratus halotolerans sp. nov., a novel actinobacterium (Dermacoccaceae) from Sarawak, Malaysia.</title>
        <authorList>
            <person name="Juboi H."/>
            <person name="Basik A."/>
            <person name="Shamsul S.S."/>
            <person name="Arnold P."/>
            <person name="Schmitt E.K."/>
            <person name="Sanglier J.-J."/>
            <person name="Yeo T."/>
        </authorList>
    </citation>
    <scope>NUCLEOTIDE SEQUENCE [LARGE SCALE GENOMIC DNA]</scope>
    <source>
        <strain evidence="6 7">MN07-A0370</strain>
    </source>
</reference>
<dbReference type="PROSITE" id="PS50240">
    <property type="entry name" value="TRYPSIN_DOM"/>
    <property type="match status" value="1"/>
</dbReference>
<dbReference type="InterPro" id="IPR001314">
    <property type="entry name" value="Peptidase_S1A"/>
</dbReference>
<gene>
    <name evidence="6" type="ORF">VV02_04760</name>
</gene>
<keyword evidence="7" id="KW-1185">Reference proteome</keyword>
<dbReference type="GO" id="GO:0006508">
    <property type="term" value="P:proteolysis"/>
    <property type="evidence" value="ECO:0007669"/>
    <property type="project" value="UniProtKB-KW"/>
</dbReference>